<comment type="caution">
    <text evidence="2">The sequence shown here is derived from an EMBL/GenBank/DDBJ whole genome shotgun (WGS) entry which is preliminary data.</text>
</comment>
<dbReference type="EMBL" id="CAJNOK010001970">
    <property type="protein sequence ID" value="CAF0838352.1"/>
    <property type="molecule type" value="Genomic_DNA"/>
</dbReference>
<dbReference type="Gene3D" id="3.40.50.10490">
    <property type="entry name" value="Glucose-6-phosphate isomerase like protein, domain 1"/>
    <property type="match status" value="1"/>
</dbReference>
<dbReference type="SUPFAM" id="SSF53697">
    <property type="entry name" value="SIS domain"/>
    <property type="match status" value="1"/>
</dbReference>
<dbReference type="GO" id="GO:0006096">
    <property type="term" value="P:glycolytic process"/>
    <property type="evidence" value="ECO:0007669"/>
    <property type="project" value="InterPro"/>
</dbReference>
<dbReference type="GO" id="GO:0097367">
    <property type="term" value="F:carbohydrate derivative binding"/>
    <property type="evidence" value="ECO:0007669"/>
    <property type="project" value="InterPro"/>
</dbReference>
<dbReference type="Proteomes" id="UP000682733">
    <property type="component" value="Unassembled WGS sequence"/>
</dbReference>
<organism evidence="2 3">
    <name type="scientific">Didymodactylos carnosus</name>
    <dbReference type="NCBI Taxonomy" id="1234261"/>
    <lineage>
        <taxon>Eukaryota</taxon>
        <taxon>Metazoa</taxon>
        <taxon>Spiralia</taxon>
        <taxon>Gnathifera</taxon>
        <taxon>Rotifera</taxon>
        <taxon>Eurotatoria</taxon>
        <taxon>Bdelloidea</taxon>
        <taxon>Philodinida</taxon>
        <taxon>Philodinidae</taxon>
        <taxon>Didymodactylos</taxon>
    </lineage>
</organism>
<sequence length="88" mass="9958">MNNSYRLHFAGFTLSASYHIELLHQLKNKDFAILIASKSGTTLETKVTMETFVDQLTKKHVGVELNKRIIAVTDPEKGELLQLAKKQD</sequence>
<accession>A0A8S2HDD1</accession>
<proteinExistence type="predicted"/>
<evidence type="ECO:0000313" key="3">
    <source>
        <dbReference type="Proteomes" id="UP000682733"/>
    </source>
</evidence>
<dbReference type="GO" id="GO:0006094">
    <property type="term" value="P:gluconeogenesis"/>
    <property type="evidence" value="ECO:0007669"/>
    <property type="project" value="InterPro"/>
</dbReference>
<protein>
    <submittedName>
        <fullName evidence="2">Uncharacterized protein</fullName>
    </submittedName>
</protein>
<reference evidence="2" key="1">
    <citation type="submission" date="2021-02" db="EMBL/GenBank/DDBJ databases">
        <authorList>
            <person name="Nowell W R."/>
        </authorList>
    </citation>
    <scope>NUCLEOTIDE SEQUENCE</scope>
</reference>
<name>A0A8S2HDD1_9BILA</name>
<gene>
    <name evidence="1" type="ORF">OVA965_LOCUS6513</name>
    <name evidence="2" type="ORF">TMI583_LOCUS6509</name>
</gene>
<dbReference type="InterPro" id="IPR001672">
    <property type="entry name" value="G6P_Isomerase"/>
</dbReference>
<dbReference type="EMBL" id="CAJOBA010001970">
    <property type="protein sequence ID" value="CAF3623250.1"/>
    <property type="molecule type" value="Genomic_DNA"/>
</dbReference>
<dbReference type="InterPro" id="IPR046348">
    <property type="entry name" value="SIS_dom_sf"/>
</dbReference>
<dbReference type="PROSITE" id="PS51463">
    <property type="entry name" value="P_GLUCOSE_ISOMERASE_3"/>
    <property type="match status" value="1"/>
</dbReference>
<dbReference type="AlphaFoldDB" id="A0A8S2HDD1"/>
<dbReference type="GO" id="GO:0004347">
    <property type="term" value="F:glucose-6-phosphate isomerase activity"/>
    <property type="evidence" value="ECO:0007669"/>
    <property type="project" value="InterPro"/>
</dbReference>
<evidence type="ECO:0000313" key="1">
    <source>
        <dbReference type="EMBL" id="CAF0838352.1"/>
    </source>
</evidence>
<dbReference type="Proteomes" id="UP000677228">
    <property type="component" value="Unassembled WGS sequence"/>
</dbReference>
<evidence type="ECO:0000313" key="2">
    <source>
        <dbReference type="EMBL" id="CAF3623250.1"/>
    </source>
</evidence>